<feature type="transmembrane region" description="Helical" evidence="1">
    <location>
        <begin position="130"/>
        <end position="147"/>
    </location>
</feature>
<proteinExistence type="predicted"/>
<dbReference type="STRING" id="1940790.L21SP3_02095"/>
<accession>A0A1Q2HS38</accession>
<dbReference type="AlphaFoldDB" id="A0A1Q2HS38"/>
<dbReference type="KEGG" id="pbu:L21SP3_02095"/>
<feature type="transmembrane region" description="Helical" evidence="1">
    <location>
        <begin position="335"/>
        <end position="354"/>
    </location>
</feature>
<keyword evidence="1" id="KW-1133">Transmembrane helix</keyword>
<feature type="transmembrane region" description="Helical" evidence="1">
    <location>
        <begin position="159"/>
        <end position="178"/>
    </location>
</feature>
<keyword evidence="1" id="KW-0472">Membrane</keyword>
<feature type="transmembrane region" description="Helical" evidence="1">
    <location>
        <begin position="366"/>
        <end position="383"/>
    </location>
</feature>
<name>A0A1Q2HS38_9BACT</name>
<feature type="transmembrane region" description="Helical" evidence="1">
    <location>
        <begin position="269"/>
        <end position="291"/>
    </location>
</feature>
<evidence type="ECO:0000313" key="3">
    <source>
        <dbReference type="EMBL" id="AQQ10267.1"/>
    </source>
</evidence>
<sequence>MSVQFNSISEPKRIYSLDILRGIAILLMLLANNEPFGSLPSWMYHAQTPPPTHQFNPQLPGLTWVDLVFPFFIFSMGAAIPLSLERRLNNGLSKSRAVLVSLKRWFFLVGFAVYAKHISPYYLADSYGEWKWVIAILLYLLMFSIWGRLPWAMHRKIRLLIKSAGIAAAAVFFAFADYGDKGFDIYRNDIILFVLSNLAFWGALCWILTRNNIVLRFGVLAFILAVRLVSQVDGSWISQAGSFIQVPFLKEMLHDKGGHWRWVYDYSWFLNWSFLKYLFIIIPATAVGDLFNEWARKSDSSLVREWSRWRYLIAAFLVPLLIITTLVGLQSRLVLGTFAVGLLLSAAIVFIARSSENPTEFLLNKLIRNAVFWYLLGLILEPYEGGIKKDPSTISYYFVTAGLAGFSAAGIIILVHYYGLLKYLKLFVYNGQNPMAAYLAAQNVFWPALALINLREPITGVYTEYPWLGFCITVILVAAIGIWVSLFSKKKIYLRT</sequence>
<dbReference type="EMBL" id="CP019633">
    <property type="protein sequence ID" value="AQQ10267.1"/>
    <property type="molecule type" value="Genomic_DNA"/>
</dbReference>
<feature type="transmembrane region" description="Helical" evidence="1">
    <location>
        <begin position="190"/>
        <end position="208"/>
    </location>
</feature>
<feature type="domain" description="DUF5009" evidence="2">
    <location>
        <begin position="15"/>
        <end position="289"/>
    </location>
</feature>
<evidence type="ECO:0000313" key="4">
    <source>
        <dbReference type="Proteomes" id="UP000188273"/>
    </source>
</evidence>
<keyword evidence="4" id="KW-1185">Reference proteome</keyword>
<feature type="transmembrane region" description="Helical" evidence="1">
    <location>
        <begin position="14"/>
        <end position="31"/>
    </location>
</feature>
<keyword evidence="1" id="KW-0812">Transmembrane</keyword>
<feature type="transmembrane region" description="Helical" evidence="1">
    <location>
        <begin position="467"/>
        <end position="487"/>
    </location>
</feature>
<protein>
    <recommendedName>
        <fullName evidence="2">DUF5009 domain-containing protein</fullName>
    </recommendedName>
</protein>
<feature type="transmembrane region" description="Helical" evidence="1">
    <location>
        <begin position="67"/>
        <end position="84"/>
    </location>
</feature>
<gene>
    <name evidence="3" type="ORF">L21SP3_02095</name>
</gene>
<feature type="transmembrane region" description="Helical" evidence="1">
    <location>
        <begin position="395"/>
        <end position="415"/>
    </location>
</feature>
<evidence type="ECO:0000256" key="1">
    <source>
        <dbReference type="SAM" id="Phobius"/>
    </source>
</evidence>
<reference evidence="4" key="1">
    <citation type="submission" date="2017-02" db="EMBL/GenBank/DDBJ databases">
        <title>Comparative genomics and description of representatives of a novel lineage of planctomycetes thriving in anoxic sediments.</title>
        <authorList>
            <person name="Spring S."/>
            <person name="Bunk B."/>
            <person name="Sproer C."/>
            <person name="Klenk H.-P."/>
        </authorList>
    </citation>
    <scope>NUCLEOTIDE SEQUENCE [LARGE SCALE GENOMIC DNA]</scope>
    <source>
        <strain evidence="4">L21-RPul-D3</strain>
    </source>
</reference>
<feature type="transmembrane region" description="Helical" evidence="1">
    <location>
        <begin position="311"/>
        <end position="329"/>
    </location>
</feature>
<dbReference type="InterPro" id="IPR032176">
    <property type="entry name" value="DUF5009"/>
</dbReference>
<organism evidence="3 4">
    <name type="scientific">Sedimentisphaera cyanobacteriorum</name>
    <dbReference type="NCBI Taxonomy" id="1940790"/>
    <lineage>
        <taxon>Bacteria</taxon>
        <taxon>Pseudomonadati</taxon>
        <taxon>Planctomycetota</taxon>
        <taxon>Phycisphaerae</taxon>
        <taxon>Sedimentisphaerales</taxon>
        <taxon>Sedimentisphaeraceae</taxon>
        <taxon>Sedimentisphaera</taxon>
    </lineage>
</organism>
<evidence type="ECO:0000259" key="2">
    <source>
        <dbReference type="Pfam" id="PF16401"/>
    </source>
</evidence>
<dbReference type="Proteomes" id="UP000188273">
    <property type="component" value="Chromosome"/>
</dbReference>
<dbReference type="PANTHER" id="PTHR31061:SF24">
    <property type="entry name" value="LD22376P"/>
    <property type="match status" value="1"/>
</dbReference>
<dbReference type="PANTHER" id="PTHR31061">
    <property type="entry name" value="LD22376P"/>
    <property type="match status" value="1"/>
</dbReference>
<dbReference type="Pfam" id="PF16401">
    <property type="entry name" value="DUF5009"/>
    <property type="match status" value="1"/>
</dbReference>